<feature type="domain" description="BTB" evidence="1">
    <location>
        <begin position="14"/>
        <end position="83"/>
    </location>
</feature>
<keyword evidence="3" id="KW-1185">Reference proteome</keyword>
<dbReference type="Gene3D" id="3.30.710.10">
    <property type="entry name" value="Potassium Channel Kv1.1, Chain A"/>
    <property type="match status" value="1"/>
</dbReference>
<organism evidence="2 3">
    <name type="scientific">Rhynchosporium agropyri</name>
    <dbReference type="NCBI Taxonomy" id="914238"/>
    <lineage>
        <taxon>Eukaryota</taxon>
        <taxon>Fungi</taxon>
        <taxon>Dikarya</taxon>
        <taxon>Ascomycota</taxon>
        <taxon>Pezizomycotina</taxon>
        <taxon>Leotiomycetes</taxon>
        <taxon>Helotiales</taxon>
        <taxon>Ploettnerulaceae</taxon>
        <taxon>Rhynchosporium</taxon>
    </lineage>
</organism>
<sequence>MTIPQSLKRVAGLEKVTIIVGSNKVSFRVHENIICQASVFFDAAFKSDFRESRDGIIHMPEDDPLVFSKLLALLYESKLPNGKSTSCERLLYDIYIMAEKLCMDEMANRTMDRIRTNQQISCERLLYPHRHLSHVRHIYENTAEHSPLQRLIIMIMSDDFKSHKHKLKVGDSVLSGGLLEQIWEVSKDHKDLFEEFFTSFTRILLDDMLQYQISEEFDLGAEFCWFHKHRRGESCYLPTYATFHFSRSFPKSLQSTHDTDQ</sequence>
<dbReference type="EMBL" id="FJUX01000136">
    <property type="protein sequence ID" value="CZT11094.1"/>
    <property type="molecule type" value="Genomic_DNA"/>
</dbReference>
<dbReference type="InterPro" id="IPR000210">
    <property type="entry name" value="BTB/POZ_dom"/>
</dbReference>
<dbReference type="AlphaFoldDB" id="A0A1E1LKV5"/>
<dbReference type="SMART" id="SM00225">
    <property type="entry name" value="BTB"/>
    <property type="match status" value="1"/>
</dbReference>
<evidence type="ECO:0000313" key="2">
    <source>
        <dbReference type="EMBL" id="CZT11094.1"/>
    </source>
</evidence>
<dbReference type="SUPFAM" id="SSF54695">
    <property type="entry name" value="POZ domain"/>
    <property type="match status" value="1"/>
</dbReference>
<dbReference type="InterPro" id="IPR011333">
    <property type="entry name" value="SKP1/BTB/POZ_sf"/>
</dbReference>
<dbReference type="OrthoDB" id="6359816at2759"/>
<name>A0A1E1LKV5_9HELO</name>
<proteinExistence type="predicted"/>
<dbReference type="PROSITE" id="PS50097">
    <property type="entry name" value="BTB"/>
    <property type="match status" value="1"/>
</dbReference>
<dbReference type="CDD" id="cd18186">
    <property type="entry name" value="BTB_POZ_ZBTB_KLHL-like"/>
    <property type="match status" value="1"/>
</dbReference>
<evidence type="ECO:0000313" key="3">
    <source>
        <dbReference type="Proteomes" id="UP000178912"/>
    </source>
</evidence>
<reference evidence="3" key="1">
    <citation type="submission" date="2016-03" db="EMBL/GenBank/DDBJ databases">
        <authorList>
            <person name="Guldener U."/>
        </authorList>
    </citation>
    <scope>NUCLEOTIDE SEQUENCE [LARGE SCALE GENOMIC DNA]</scope>
    <source>
        <strain evidence="3">04CH-RAC-A.6.1</strain>
    </source>
</reference>
<evidence type="ECO:0000259" key="1">
    <source>
        <dbReference type="PROSITE" id="PS50097"/>
    </source>
</evidence>
<dbReference type="Proteomes" id="UP000178912">
    <property type="component" value="Unassembled WGS sequence"/>
</dbReference>
<dbReference type="PANTHER" id="PTHR47843">
    <property type="entry name" value="BTB DOMAIN-CONTAINING PROTEIN-RELATED"/>
    <property type="match status" value="1"/>
</dbReference>
<protein>
    <recommendedName>
        <fullName evidence="1">BTB domain-containing protein</fullName>
    </recommendedName>
</protein>
<gene>
    <name evidence="2" type="ORF">RAG0_15351</name>
</gene>
<dbReference type="Pfam" id="PF00651">
    <property type="entry name" value="BTB"/>
    <property type="match status" value="1"/>
</dbReference>
<accession>A0A1E1LKV5</accession>